<accession>A0ABU8URQ7</accession>
<proteinExistence type="predicted"/>
<organism evidence="1 2">
    <name type="scientific">Streptomyces machairae</name>
    <dbReference type="NCBI Taxonomy" id="3134109"/>
    <lineage>
        <taxon>Bacteria</taxon>
        <taxon>Bacillati</taxon>
        <taxon>Actinomycetota</taxon>
        <taxon>Actinomycetes</taxon>
        <taxon>Kitasatosporales</taxon>
        <taxon>Streptomycetaceae</taxon>
        <taxon>Streptomyces</taxon>
    </lineage>
</organism>
<dbReference type="EMBL" id="JBBKAK010000001">
    <property type="protein sequence ID" value="MEJ8671589.1"/>
    <property type="molecule type" value="Genomic_DNA"/>
</dbReference>
<dbReference type="Proteomes" id="UP001376459">
    <property type="component" value="Unassembled WGS sequence"/>
</dbReference>
<evidence type="ECO:0000313" key="2">
    <source>
        <dbReference type="Proteomes" id="UP001376459"/>
    </source>
</evidence>
<reference evidence="1 2" key="1">
    <citation type="submission" date="2024-03" db="EMBL/GenBank/DDBJ databases">
        <title>Novel Streptomyces species of biotechnological and ecological value are a feature of Machair soil.</title>
        <authorList>
            <person name="Prole J.R."/>
            <person name="Goodfellow M."/>
            <person name="Allenby N."/>
            <person name="Ward A.C."/>
        </authorList>
    </citation>
    <scope>NUCLEOTIDE SEQUENCE [LARGE SCALE GENOMIC DNA]</scope>
    <source>
        <strain evidence="1 2">MS1.AVA.1</strain>
    </source>
</reference>
<protein>
    <submittedName>
        <fullName evidence="1">Uncharacterized protein</fullName>
    </submittedName>
</protein>
<sequence length="43" mass="4336">MSSEEEHPASSAAVAASATAAAPGWFLKDLLLTAVEVTIPVPV</sequence>
<name>A0ABU8URQ7_9ACTN</name>
<keyword evidence="2" id="KW-1185">Reference proteome</keyword>
<gene>
    <name evidence="1" type="ORF">WKI71_34165</name>
</gene>
<comment type="caution">
    <text evidence="1">The sequence shown here is derived from an EMBL/GenBank/DDBJ whole genome shotgun (WGS) entry which is preliminary data.</text>
</comment>
<evidence type="ECO:0000313" key="1">
    <source>
        <dbReference type="EMBL" id="MEJ8671589.1"/>
    </source>
</evidence>